<name>A0AAD5T4C0_9FUNG</name>
<evidence type="ECO:0000313" key="1">
    <source>
        <dbReference type="EMBL" id="KAJ3130430.1"/>
    </source>
</evidence>
<dbReference type="Proteomes" id="UP001211907">
    <property type="component" value="Unassembled WGS sequence"/>
</dbReference>
<accession>A0AAD5T4C0</accession>
<dbReference type="AlphaFoldDB" id="A0AAD5T4C0"/>
<sequence>MYEQKYEALEATRDKDVKTIREELTAAIAKLDLAEQRYESVTAAQTIMAHESLLAKQRDSLKLELALKSRDAAEEKCVALIMDSKNYVRSIIQYESLLAKNNELSNQLQPTLKYRDISSNKYATFSDNHQNDIIETIMHPEIRSESLSAAKQNQLSRDYITADE</sequence>
<reference evidence="1" key="1">
    <citation type="submission" date="2020-05" db="EMBL/GenBank/DDBJ databases">
        <title>Phylogenomic resolution of chytrid fungi.</title>
        <authorList>
            <person name="Stajich J.E."/>
            <person name="Amses K."/>
            <person name="Simmons R."/>
            <person name="Seto K."/>
            <person name="Myers J."/>
            <person name="Bonds A."/>
            <person name="Quandt C.A."/>
            <person name="Barry K."/>
            <person name="Liu P."/>
            <person name="Grigoriev I."/>
            <person name="Longcore J.E."/>
            <person name="James T.Y."/>
        </authorList>
    </citation>
    <scope>NUCLEOTIDE SEQUENCE</scope>
    <source>
        <strain evidence="1">JEL0513</strain>
    </source>
</reference>
<keyword evidence="2" id="KW-1185">Reference proteome</keyword>
<evidence type="ECO:0000313" key="2">
    <source>
        <dbReference type="Proteomes" id="UP001211907"/>
    </source>
</evidence>
<comment type="caution">
    <text evidence="1">The sequence shown here is derived from an EMBL/GenBank/DDBJ whole genome shotgun (WGS) entry which is preliminary data.</text>
</comment>
<organism evidence="1 2">
    <name type="scientific">Physocladia obscura</name>
    <dbReference type="NCBI Taxonomy" id="109957"/>
    <lineage>
        <taxon>Eukaryota</taxon>
        <taxon>Fungi</taxon>
        <taxon>Fungi incertae sedis</taxon>
        <taxon>Chytridiomycota</taxon>
        <taxon>Chytridiomycota incertae sedis</taxon>
        <taxon>Chytridiomycetes</taxon>
        <taxon>Chytridiales</taxon>
        <taxon>Chytriomycetaceae</taxon>
        <taxon>Physocladia</taxon>
    </lineage>
</organism>
<dbReference type="EMBL" id="JADGJH010000385">
    <property type="protein sequence ID" value="KAJ3130430.1"/>
    <property type="molecule type" value="Genomic_DNA"/>
</dbReference>
<proteinExistence type="predicted"/>
<gene>
    <name evidence="1" type="ORF">HK100_008032</name>
</gene>
<protein>
    <submittedName>
        <fullName evidence="1">Uncharacterized protein</fullName>
    </submittedName>
</protein>